<gene>
    <name evidence="2" type="ORF">KSU1_C1471</name>
</gene>
<dbReference type="InterPro" id="IPR036286">
    <property type="entry name" value="LexA/Signal_pep-like_sf"/>
</dbReference>
<dbReference type="CDD" id="cd00093">
    <property type="entry name" value="HTH_XRE"/>
    <property type="match status" value="1"/>
</dbReference>
<dbReference type="CDD" id="cd06529">
    <property type="entry name" value="S24_LexA-like"/>
    <property type="match status" value="1"/>
</dbReference>
<name>I3IMX2_9BACT</name>
<dbReference type="STRING" id="247490.KSU1_C1471"/>
<dbReference type="SUPFAM" id="SSF51306">
    <property type="entry name" value="LexA/Signal peptidase"/>
    <property type="match status" value="1"/>
</dbReference>
<feature type="domain" description="HTH cro/C1-type" evidence="1">
    <location>
        <begin position="23"/>
        <end position="65"/>
    </location>
</feature>
<dbReference type="InterPro" id="IPR010982">
    <property type="entry name" value="Lambda_DNA-bd_dom_sf"/>
</dbReference>
<dbReference type="InterPro" id="IPR001387">
    <property type="entry name" value="Cro/C1-type_HTH"/>
</dbReference>
<evidence type="ECO:0000313" key="3">
    <source>
        <dbReference type="Proteomes" id="UP000002985"/>
    </source>
</evidence>
<dbReference type="InterPro" id="IPR039418">
    <property type="entry name" value="LexA-like"/>
</dbReference>
<dbReference type="Proteomes" id="UP000002985">
    <property type="component" value="Unassembled WGS sequence"/>
</dbReference>
<dbReference type="Gene3D" id="2.10.109.10">
    <property type="entry name" value="Umud Fragment, subunit A"/>
    <property type="match status" value="1"/>
</dbReference>
<evidence type="ECO:0000259" key="1">
    <source>
        <dbReference type="PROSITE" id="PS50943"/>
    </source>
</evidence>
<keyword evidence="3" id="KW-1185">Reference proteome</keyword>
<organism evidence="2 3">
    <name type="scientific">Candidatus Jettenia caeni</name>
    <dbReference type="NCBI Taxonomy" id="247490"/>
    <lineage>
        <taxon>Bacteria</taxon>
        <taxon>Pseudomonadati</taxon>
        <taxon>Planctomycetota</taxon>
        <taxon>Candidatus Brocadiia</taxon>
        <taxon>Candidatus Brocadiales</taxon>
        <taxon>Candidatus Brocadiaceae</taxon>
        <taxon>Candidatus Jettenia</taxon>
    </lineage>
</organism>
<dbReference type="InterPro" id="IPR050077">
    <property type="entry name" value="LexA_repressor"/>
</dbReference>
<dbReference type="PANTHER" id="PTHR33516">
    <property type="entry name" value="LEXA REPRESSOR"/>
    <property type="match status" value="1"/>
</dbReference>
<dbReference type="GO" id="GO:0003677">
    <property type="term" value="F:DNA binding"/>
    <property type="evidence" value="ECO:0007669"/>
    <property type="project" value="InterPro"/>
</dbReference>
<dbReference type="Gene3D" id="1.10.260.40">
    <property type="entry name" value="lambda repressor-like DNA-binding domains"/>
    <property type="match status" value="1"/>
</dbReference>
<dbReference type="SUPFAM" id="SSF47413">
    <property type="entry name" value="lambda repressor-like DNA-binding domains"/>
    <property type="match status" value="1"/>
</dbReference>
<proteinExistence type="predicted"/>
<dbReference type="PANTHER" id="PTHR33516:SF2">
    <property type="entry name" value="LEXA REPRESSOR-RELATED"/>
    <property type="match status" value="1"/>
</dbReference>
<dbReference type="EMBL" id="BAFH01000003">
    <property type="protein sequence ID" value="GAB63067.1"/>
    <property type="molecule type" value="Genomic_DNA"/>
</dbReference>
<dbReference type="AlphaFoldDB" id="I3IMX2"/>
<sequence>MKNQEFINNLHKILKEKYKGNVSKFALAAGINYGTLRTYLKRGSKPNPDILKKLANAAGMTTDELYPTGMKYEGIEPALLKKSRPIPVISWVKAGGWTETCETFRPEDAESWIQSDVSGECIFALRVKGDSMEDLFYDGDIIIVNPHIQPEIGDFVIVKNHQEECTFKQLKKYGDKYVLRPLNEKYQEMEVKKDEFRIVGVVVEKRRRFR</sequence>
<dbReference type="Pfam" id="PF00717">
    <property type="entry name" value="Peptidase_S24"/>
    <property type="match status" value="1"/>
</dbReference>
<accession>I3IMX2</accession>
<dbReference type="eggNOG" id="COG1974">
    <property type="taxonomic scope" value="Bacteria"/>
</dbReference>
<protein>
    <recommendedName>
        <fullName evidence="1">HTH cro/C1-type domain-containing protein</fullName>
    </recommendedName>
</protein>
<reference evidence="2 3" key="1">
    <citation type="journal article" date="2012" name="FEBS Lett.">
        <title>Anammox organism KSU-1 expresses a NirK-type copper-containing nitrite reductase instead of a NirS-type with cytochrome cd1.</title>
        <authorList>
            <person name="Hira D."/>
            <person name="Toh H."/>
            <person name="Migita C.T."/>
            <person name="Okubo H."/>
            <person name="Nishiyama T."/>
            <person name="Hattori M."/>
            <person name="Furukawa K."/>
            <person name="Fujii T."/>
        </authorList>
    </citation>
    <scope>NUCLEOTIDE SEQUENCE [LARGE SCALE GENOMIC DNA]</scope>
</reference>
<dbReference type="InterPro" id="IPR015927">
    <property type="entry name" value="Peptidase_S24_S26A/B/C"/>
</dbReference>
<evidence type="ECO:0000313" key="2">
    <source>
        <dbReference type="EMBL" id="GAB63067.1"/>
    </source>
</evidence>
<comment type="caution">
    <text evidence="2">The sequence shown here is derived from an EMBL/GenBank/DDBJ whole genome shotgun (WGS) entry which is preliminary data.</text>
</comment>
<dbReference type="PROSITE" id="PS50943">
    <property type="entry name" value="HTH_CROC1"/>
    <property type="match status" value="1"/>
</dbReference>
<dbReference type="OrthoDB" id="9802364at2"/>